<feature type="transmembrane region" description="Helical" evidence="1">
    <location>
        <begin position="371"/>
        <end position="388"/>
    </location>
</feature>
<sequence length="703" mass="74650">MLVTAVSGVIALTGGDPRALLLAVTHLPIRTESDLPWWDILLLVLIAAGQGWALWQILRGPVAGERPVLDRNVRLLRWALYLNAALAVIAAIPGRLPDWLDIAGLPAGLALVVLFFRALDGAPATFRVGMLLIGVLAKVTALGAKMAGALDATALAGILGLVSFHGVPWVVWTILALIAQARDGRWSRGVVWVGAASTGLAPFSLPLVLSFELSSIVGIDLLVPGAGLYALANVLTVAWYARSAHEAGAPRRAKPAPTAPPRKPIGRRLPALVAIVLPLIPAAVNLAHGVPTWIGPEWALPSGYQPPLMRLWQAADVLVGVGGMAVLVLVTVVRRTLRQVRVTAAVLFAAAGLGSIAALTTAPRPVGVSPLWYGAAFVAAALVLVLQYGGGPAYRTRSHVIASVTAASLALCFLPAGDLAAGPVTTQGACPAEYDPARPLTGERAYLCDLRRSKPLPALLEVADRAALRYGRALCGVFSRNDPAELARAQRADGLDVRRFAGTLAPICPSAQAIVAADRAAEEIDLWLFQEAERQVCARAPRHRPRIEPVTAIRQPEPVYTDYGSLVAYEPEITEDPLLTDPPYRSGVLSGGPGVLSIDTYTDPPLCVTTETYTRRPPVETKGWEHVAEAGFHNLSGEIRFADAMGGTPLPDLAVRGKGRYRIRVHYSWIRQNGDNVGQRLLIMAFPGRGDDLTVHAKSSDSP</sequence>
<feature type="transmembrane region" description="Helical" evidence="1">
    <location>
        <begin position="75"/>
        <end position="93"/>
    </location>
</feature>
<feature type="transmembrane region" description="Helical" evidence="1">
    <location>
        <begin position="271"/>
        <end position="291"/>
    </location>
</feature>
<evidence type="ECO:0000256" key="1">
    <source>
        <dbReference type="SAM" id="Phobius"/>
    </source>
</evidence>
<feature type="transmembrane region" description="Helical" evidence="1">
    <location>
        <begin position="221"/>
        <end position="241"/>
    </location>
</feature>
<name>A0A366M4P9_9ACTN</name>
<feature type="transmembrane region" description="Helical" evidence="1">
    <location>
        <begin position="128"/>
        <end position="148"/>
    </location>
</feature>
<reference evidence="2 3" key="1">
    <citation type="submission" date="2018-06" db="EMBL/GenBank/DDBJ databases">
        <title>Sphaerisporangium craniellae sp. nov., isolated from a marine sponge in the South China Sea.</title>
        <authorList>
            <person name="Li L."/>
        </authorList>
    </citation>
    <scope>NUCLEOTIDE SEQUENCE [LARGE SCALE GENOMIC DNA]</scope>
    <source>
        <strain evidence="2 3">LHW63015</strain>
    </source>
</reference>
<keyword evidence="1" id="KW-1133">Transmembrane helix</keyword>
<feature type="transmembrane region" description="Helical" evidence="1">
    <location>
        <begin position="340"/>
        <end position="359"/>
    </location>
</feature>
<evidence type="ECO:0000313" key="3">
    <source>
        <dbReference type="Proteomes" id="UP000253303"/>
    </source>
</evidence>
<accession>A0A366M4P9</accession>
<organism evidence="2 3">
    <name type="scientific">Spongiactinospora rosea</name>
    <dbReference type="NCBI Taxonomy" id="2248750"/>
    <lineage>
        <taxon>Bacteria</taxon>
        <taxon>Bacillati</taxon>
        <taxon>Actinomycetota</taxon>
        <taxon>Actinomycetes</taxon>
        <taxon>Streptosporangiales</taxon>
        <taxon>Streptosporangiaceae</taxon>
        <taxon>Spongiactinospora</taxon>
    </lineage>
</organism>
<feature type="transmembrane region" description="Helical" evidence="1">
    <location>
        <begin position="99"/>
        <end position="116"/>
    </location>
</feature>
<feature type="transmembrane region" description="Helical" evidence="1">
    <location>
        <begin position="37"/>
        <end position="55"/>
    </location>
</feature>
<feature type="transmembrane region" description="Helical" evidence="1">
    <location>
        <begin position="154"/>
        <end position="178"/>
    </location>
</feature>
<dbReference type="AlphaFoldDB" id="A0A366M4P9"/>
<feature type="transmembrane region" description="Helical" evidence="1">
    <location>
        <begin position="311"/>
        <end position="333"/>
    </location>
</feature>
<comment type="caution">
    <text evidence="2">The sequence shown here is derived from an EMBL/GenBank/DDBJ whole genome shotgun (WGS) entry which is preliminary data.</text>
</comment>
<proteinExistence type="predicted"/>
<feature type="transmembrane region" description="Helical" evidence="1">
    <location>
        <begin position="190"/>
        <end position="209"/>
    </location>
</feature>
<keyword evidence="1" id="KW-0472">Membrane</keyword>
<feature type="transmembrane region" description="Helical" evidence="1">
    <location>
        <begin position="400"/>
        <end position="417"/>
    </location>
</feature>
<keyword evidence="1" id="KW-0812">Transmembrane</keyword>
<dbReference type="EMBL" id="QMEY01000002">
    <property type="protein sequence ID" value="RBQ21017.1"/>
    <property type="molecule type" value="Genomic_DNA"/>
</dbReference>
<dbReference type="Proteomes" id="UP000253303">
    <property type="component" value="Unassembled WGS sequence"/>
</dbReference>
<gene>
    <name evidence="2" type="ORF">DP939_08155</name>
</gene>
<keyword evidence="3" id="KW-1185">Reference proteome</keyword>
<evidence type="ECO:0000313" key="2">
    <source>
        <dbReference type="EMBL" id="RBQ21017.1"/>
    </source>
</evidence>
<protein>
    <submittedName>
        <fullName evidence="2">Uncharacterized protein</fullName>
    </submittedName>
</protein>